<name>A0ABM6HNB0_9ACTN</name>
<gene>
    <name evidence="1" type="ORF">BV401_40305</name>
</gene>
<evidence type="ECO:0008006" key="3">
    <source>
        <dbReference type="Google" id="ProtNLM"/>
    </source>
</evidence>
<dbReference type="EMBL" id="CP019458">
    <property type="protein sequence ID" value="AQA15728.1"/>
    <property type="molecule type" value="Genomic_DNA"/>
</dbReference>
<proteinExistence type="predicted"/>
<organism evidence="1 2">
    <name type="scientific">Streptomyces autolyticus</name>
    <dbReference type="NCBI Taxonomy" id="75293"/>
    <lineage>
        <taxon>Bacteria</taxon>
        <taxon>Bacillati</taxon>
        <taxon>Actinomycetota</taxon>
        <taxon>Actinomycetes</taxon>
        <taxon>Kitasatosporales</taxon>
        <taxon>Streptomycetaceae</taxon>
        <taxon>Streptomyces</taxon>
    </lineage>
</organism>
<keyword evidence="2" id="KW-1185">Reference proteome</keyword>
<evidence type="ECO:0000313" key="2">
    <source>
        <dbReference type="Proteomes" id="UP000187851"/>
    </source>
</evidence>
<dbReference type="Proteomes" id="UP000187851">
    <property type="component" value="Chromosome"/>
</dbReference>
<accession>A0ABM6HNB0</accession>
<dbReference type="SUPFAM" id="SSF141571">
    <property type="entry name" value="Pentapeptide repeat-like"/>
    <property type="match status" value="1"/>
</dbReference>
<dbReference type="InterPro" id="IPR001646">
    <property type="entry name" value="5peptide_repeat"/>
</dbReference>
<dbReference type="Gene3D" id="2.160.20.80">
    <property type="entry name" value="E3 ubiquitin-protein ligase SopA"/>
    <property type="match status" value="1"/>
</dbReference>
<reference evidence="1 2" key="1">
    <citation type="journal article" date="2017" name="J. Biotechnol.">
        <title>The complete genome sequence of Streptomyces autolyticus CGMCC 0516, the producer of geldanamycin, autolytimycin, reblastatin and elaiophylin.</title>
        <authorList>
            <person name="Yin M."/>
            <person name="Jiang M."/>
            <person name="Ren Z."/>
            <person name="Dong Y."/>
            <person name="Lu T."/>
        </authorList>
    </citation>
    <scope>NUCLEOTIDE SEQUENCE [LARGE SCALE GENOMIC DNA]</scope>
    <source>
        <strain evidence="1 2">CGMCC0516</strain>
    </source>
</reference>
<dbReference type="Pfam" id="PF00805">
    <property type="entry name" value="Pentapeptide"/>
    <property type="match status" value="1"/>
</dbReference>
<evidence type="ECO:0000313" key="1">
    <source>
        <dbReference type="EMBL" id="AQA15728.1"/>
    </source>
</evidence>
<protein>
    <recommendedName>
        <fullName evidence="3">Pentapeptide repeat-containing protein</fullName>
    </recommendedName>
</protein>
<sequence>MRVDFSGADLKTSFFSYSDFRGCDFSYADVDQLDFRSACFRDCRFAGSMRGTVFWDLPSNSEANDRNPMARVDFRDAALHFVEFRGLDMKDVLLPGGDEYIKVGQYPCVMRLAPDRLRALPGRNGNRAARLLEKQARWINSERNTGIWHEEDLASSAEEGALIREVLRSCERECARCDVCD</sequence>